<reference evidence="4" key="1">
    <citation type="submission" date="2024-05" db="EMBL/GenBank/DDBJ databases">
        <authorList>
            <person name="Kim S."/>
            <person name="Heo J."/>
            <person name="Choi H."/>
            <person name="Choi Y."/>
            <person name="Kwon S.-W."/>
            <person name="Kim Y."/>
        </authorList>
    </citation>
    <scope>NUCLEOTIDE SEQUENCE</scope>
    <source>
        <strain evidence="4">KACC 23698</strain>
    </source>
</reference>
<protein>
    <submittedName>
        <fullName evidence="4">DUF2382 domain-containing protein</fullName>
    </submittedName>
</protein>
<name>A0AAU7JJ66_9HYPH</name>
<organism evidence="4">
    <name type="scientific">Alsobacter sp. KACC 23698</name>
    <dbReference type="NCBI Taxonomy" id="3149229"/>
    <lineage>
        <taxon>Bacteria</taxon>
        <taxon>Pseudomonadati</taxon>
        <taxon>Pseudomonadota</taxon>
        <taxon>Alphaproteobacteria</taxon>
        <taxon>Hyphomicrobiales</taxon>
        <taxon>Alsobacteraceae</taxon>
        <taxon>Alsobacter</taxon>
    </lineage>
</organism>
<dbReference type="AlphaFoldDB" id="A0AAU7JJ66"/>
<dbReference type="PANTHER" id="PTHR35585:SF1">
    <property type="entry name" value="HHE DOMAIN PROTEIN (AFU_ORTHOLOGUE AFUA_4G00730)"/>
    <property type="match status" value="1"/>
</dbReference>
<gene>
    <name evidence="4" type="ORF">ABEG18_06090</name>
</gene>
<evidence type="ECO:0000259" key="3">
    <source>
        <dbReference type="Pfam" id="PF09557"/>
    </source>
</evidence>
<accession>A0AAU7JJ66</accession>
<feature type="domain" description="Hemerythrin-like" evidence="2">
    <location>
        <begin position="41"/>
        <end position="141"/>
    </location>
</feature>
<dbReference type="Pfam" id="PF01814">
    <property type="entry name" value="Hemerythrin"/>
    <property type="match status" value="1"/>
</dbReference>
<dbReference type="InterPro" id="IPR012312">
    <property type="entry name" value="Hemerythrin-like"/>
</dbReference>
<dbReference type="EMBL" id="CP157484">
    <property type="protein sequence ID" value="XBO40343.1"/>
    <property type="molecule type" value="Genomic_DNA"/>
</dbReference>
<proteinExistence type="predicted"/>
<sequence length="402" mass="44752">MSSSLVISAVHLQPISSGGRNMTTIRQLFQTGPAKANEVFARLVDTSDGALKTREKLFSELKDELDLLATLEEKHLFPALRRNTDTKELVSEALSDNKVKRALLDDLAPMAKDSEEFATKLAELRNVHQKSVRTEKNELLPGILSALSDEEAQAVVEKIETERAEIEGERRAQAEQRRAEAKQKRDEDGRLEAERREESERAQERQAVARQTLDAAAQTGEAAVDGATQIARNAAAGAQRVAMAPMTTGSVLWDTMFDLWTAPLRRAVARTSNAEEEVIALAEETLTVGKKTVASGTTTVRRFVVESPVQQQVALTDEKVIVERRKPVKNAATGETLTEVTIEMIETTEVPVVGKSVRVREEVVVRRERTQRVETVRDSVRRDEVEITRSKPKPRELTLSRK</sequence>
<evidence type="ECO:0000256" key="1">
    <source>
        <dbReference type="SAM" id="MobiDB-lite"/>
    </source>
</evidence>
<evidence type="ECO:0000259" key="2">
    <source>
        <dbReference type="Pfam" id="PF01814"/>
    </source>
</evidence>
<dbReference type="Gene3D" id="1.20.120.520">
    <property type="entry name" value="nmb1532 protein domain like"/>
    <property type="match status" value="1"/>
</dbReference>
<evidence type="ECO:0000313" key="4">
    <source>
        <dbReference type="EMBL" id="XBO40343.1"/>
    </source>
</evidence>
<feature type="compositionally biased region" description="Basic and acidic residues" evidence="1">
    <location>
        <begin position="165"/>
        <end position="204"/>
    </location>
</feature>
<dbReference type="Pfam" id="PF09557">
    <property type="entry name" value="DUF2382"/>
    <property type="match status" value="1"/>
</dbReference>
<dbReference type="RefSeq" id="WP_406857199.1">
    <property type="nucleotide sequence ID" value="NZ_CP157484.1"/>
</dbReference>
<feature type="region of interest" description="Disordered" evidence="1">
    <location>
        <begin position="165"/>
        <end position="205"/>
    </location>
</feature>
<dbReference type="InterPro" id="IPR019060">
    <property type="entry name" value="DUF2382"/>
</dbReference>
<feature type="region of interest" description="Disordered" evidence="1">
    <location>
        <begin position="379"/>
        <end position="402"/>
    </location>
</feature>
<feature type="domain" description="DUF2382" evidence="3">
    <location>
        <begin position="279"/>
        <end position="387"/>
    </location>
</feature>
<dbReference type="PANTHER" id="PTHR35585">
    <property type="entry name" value="HHE DOMAIN PROTEIN (AFU_ORTHOLOGUE AFUA_4G00730)"/>
    <property type="match status" value="1"/>
</dbReference>